<protein>
    <submittedName>
        <fullName evidence="1">Predicted protein</fullName>
    </submittedName>
</protein>
<dbReference type="VEuPathDB" id="FungiDB:CPSG_02437"/>
<evidence type="ECO:0000313" key="1">
    <source>
        <dbReference type="EMBL" id="EFW20594.1"/>
    </source>
</evidence>
<dbReference type="EMBL" id="GL636488">
    <property type="protein sequence ID" value="EFW20594.1"/>
    <property type="molecule type" value="Genomic_DNA"/>
</dbReference>
<accession>E9CZF0</accession>
<proteinExistence type="predicted"/>
<sequence>MDGLSESARKGLEQSAAQSQPLPSGIVCSLAYAWIASSSSITRSRVFALPTSRMYLVNPVTFTCQQPHALSGQAQGIAKDRCSSRRHDSLSEHSHGLEAAAKAGLWIVHRVAASGEGGGVEAFQLHAHRSRYHGYIPTLLLLGESCRT</sequence>
<dbReference type="Proteomes" id="UP000002497">
    <property type="component" value="Unassembled WGS sequence"/>
</dbReference>
<reference evidence="2" key="2">
    <citation type="submission" date="2010-03" db="EMBL/GenBank/DDBJ databases">
        <title>The genome sequence of Coccidioides posadasii strain Silveira.</title>
        <authorList>
            <consortium name="The Broad Institute Genome Sequencing Center for Infectious Disease"/>
            <person name="Neafsey D."/>
            <person name="Orbach M."/>
            <person name="Henn M.R."/>
            <person name="Cole G.T."/>
            <person name="Galgiani J."/>
            <person name="Gardner M.J."/>
            <person name="Kirkland T.N."/>
            <person name="Taylor J.W."/>
            <person name="Young S.K."/>
            <person name="Zeng Q."/>
            <person name="Koehrsen M."/>
            <person name="Alvarado L."/>
            <person name="Berlin A."/>
            <person name="Borenstein D."/>
            <person name="Chapman S.B."/>
            <person name="Chen Z."/>
            <person name="Engels R."/>
            <person name="Freedman E."/>
            <person name="Gellesch M."/>
            <person name="Goldberg J."/>
            <person name="Griggs A."/>
            <person name="Gujja S."/>
            <person name="Heilman E."/>
            <person name="Heiman D."/>
            <person name="Howarth C."/>
            <person name="Jen D."/>
            <person name="Larson L."/>
            <person name="Mehta T."/>
            <person name="Neiman D."/>
            <person name="Park D."/>
            <person name="Pearson M."/>
            <person name="Richards J."/>
            <person name="Roberts A."/>
            <person name="Saif S."/>
            <person name="Shea T."/>
            <person name="Shenoy N."/>
            <person name="Sisk P."/>
            <person name="Stolte C."/>
            <person name="Sykes S."/>
            <person name="Walk T."/>
            <person name="White J."/>
            <person name="Yandava C."/>
            <person name="Haas B."/>
            <person name="Nusbaum C."/>
            <person name="Birren B."/>
        </authorList>
    </citation>
    <scope>NUCLEOTIDE SEQUENCE [LARGE SCALE GENOMIC DNA]</scope>
    <source>
        <strain evidence="2">RMSCC 757 / Silveira</strain>
    </source>
</reference>
<gene>
    <name evidence="1" type="ORF">CPSG_02437</name>
</gene>
<organism evidence="2">
    <name type="scientific">Coccidioides posadasii (strain RMSCC 757 / Silveira)</name>
    <name type="common">Valley fever fungus</name>
    <dbReference type="NCBI Taxonomy" id="443226"/>
    <lineage>
        <taxon>Eukaryota</taxon>
        <taxon>Fungi</taxon>
        <taxon>Dikarya</taxon>
        <taxon>Ascomycota</taxon>
        <taxon>Pezizomycotina</taxon>
        <taxon>Eurotiomycetes</taxon>
        <taxon>Eurotiomycetidae</taxon>
        <taxon>Onygenales</taxon>
        <taxon>Onygenaceae</taxon>
        <taxon>Coccidioides</taxon>
    </lineage>
</organism>
<evidence type="ECO:0000313" key="2">
    <source>
        <dbReference type="Proteomes" id="UP000002497"/>
    </source>
</evidence>
<name>E9CZF0_COCPS</name>
<dbReference type="HOGENOM" id="CLU_1758643_0_0_1"/>
<reference evidence="2" key="1">
    <citation type="journal article" date="2010" name="Genome Res.">
        <title>Population genomic sequencing of Coccidioides fungi reveals recent hybridization and transposon control.</title>
        <authorList>
            <person name="Neafsey D.E."/>
            <person name="Barker B.M."/>
            <person name="Sharpton T.J."/>
            <person name="Stajich J.E."/>
            <person name="Park D.J."/>
            <person name="Whiston E."/>
            <person name="Hung C.-Y."/>
            <person name="McMahan C."/>
            <person name="White J."/>
            <person name="Sykes S."/>
            <person name="Heiman D."/>
            <person name="Young S."/>
            <person name="Zeng Q."/>
            <person name="Abouelleil A."/>
            <person name="Aftuck L."/>
            <person name="Bessette D."/>
            <person name="Brown A."/>
            <person name="FitzGerald M."/>
            <person name="Lui A."/>
            <person name="Macdonald J.P."/>
            <person name="Priest M."/>
            <person name="Orbach M.J."/>
            <person name="Galgiani J.N."/>
            <person name="Kirkland T.N."/>
            <person name="Cole G.T."/>
            <person name="Birren B.W."/>
            <person name="Henn M.R."/>
            <person name="Taylor J.W."/>
            <person name="Rounsley S.D."/>
        </authorList>
    </citation>
    <scope>NUCLEOTIDE SEQUENCE [LARGE SCALE GENOMIC DNA]</scope>
    <source>
        <strain evidence="2">RMSCC 757 / Silveira</strain>
    </source>
</reference>
<dbReference type="AlphaFoldDB" id="E9CZF0"/>
<keyword evidence="2" id="KW-1185">Reference proteome</keyword>